<evidence type="ECO:0000313" key="22">
    <source>
        <dbReference type="Proteomes" id="UP000218282"/>
    </source>
</evidence>
<keyword evidence="4" id="KW-0762">Sugar transport</keyword>
<dbReference type="NCBIfam" id="TIGR01995">
    <property type="entry name" value="PTS-II-ABC-beta"/>
    <property type="match status" value="1"/>
</dbReference>
<dbReference type="Pfam" id="PF02378">
    <property type="entry name" value="PTS_EIIC"/>
    <property type="match status" value="1"/>
</dbReference>
<dbReference type="Pfam" id="PF00367">
    <property type="entry name" value="PTS_EIIB"/>
    <property type="match status" value="1"/>
</dbReference>
<feature type="domain" description="PTS EIIA type-1" evidence="18">
    <location>
        <begin position="495"/>
        <end position="599"/>
    </location>
</feature>
<keyword evidence="9 17" id="KW-1133">Transmembrane helix</keyword>
<evidence type="ECO:0000256" key="1">
    <source>
        <dbReference type="ARBA" id="ARBA00004651"/>
    </source>
</evidence>
<dbReference type="InterPro" id="IPR011055">
    <property type="entry name" value="Dup_hybrid_motif"/>
</dbReference>
<feature type="transmembrane region" description="Helical" evidence="17">
    <location>
        <begin position="286"/>
        <end position="309"/>
    </location>
</feature>
<gene>
    <name evidence="21" type="ORF">RU86_GL002075</name>
</gene>
<feature type="transmembrane region" description="Helical" evidence="17">
    <location>
        <begin position="383"/>
        <end position="406"/>
    </location>
</feature>
<keyword evidence="8" id="KW-0418">Kinase</keyword>
<dbReference type="PROSITE" id="PS51093">
    <property type="entry name" value="PTS_EIIA_TYPE_1"/>
    <property type="match status" value="1"/>
</dbReference>
<dbReference type="GO" id="GO:0008982">
    <property type="term" value="F:protein-N(PI)-phosphohistidine-sugar phosphotransferase activity"/>
    <property type="evidence" value="ECO:0007669"/>
    <property type="project" value="InterPro"/>
</dbReference>
<name>A0A2A5S1H4_9LACT</name>
<evidence type="ECO:0000256" key="2">
    <source>
        <dbReference type="ARBA" id="ARBA00022448"/>
    </source>
</evidence>
<dbReference type="InterPro" id="IPR001127">
    <property type="entry name" value="PTS_EIIA_1_perm"/>
</dbReference>
<dbReference type="GO" id="GO:0015771">
    <property type="term" value="P:trehalose transport"/>
    <property type="evidence" value="ECO:0007669"/>
    <property type="project" value="TreeGrafter"/>
</dbReference>
<keyword evidence="5" id="KW-0808">Transferase</keyword>
<dbReference type="PROSITE" id="PS51103">
    <property type="entry name" value="PTS_EIIC_TYPE_1"/>
    <property type="match status" value="1"/>
</dbReference>
<evidence type="ECO:0000256" key="5">
    <source>
        <dbReference type="ARBA" id="ARBA00022679"/>
    </source>
</evidence>
<keyword evidence="3" id="KW-1003">Cell membrane</keyword>
<dbReference type="GO" id="GO:0009401">
    <property type="term" value="P:phosphoenolpyruvate-dependent sugar phosphotransferase system"/>
    <property type="evidence" value="ECO:0007669"/>
    <property type="project" value="UniProtKB-KW"/>
</dbReference>
<dbReference type="SUPFAM" id="SSF51261">
    <property type="entry name" value="Duplicated hybrid motif"/>
    <property type="match status" value="1"/>
</dbReference>
<feature type="active site" description="Phosphocysteine intermediate; for EIIB activity" evidence="16">
    <location>
        <position position="26"/>
    </location>
</feature>
<sequence>MDYQKLADQIITHVGGQKNIQNLTHCATRLRFNLTDDTKASSDTLKQLPGVLGVTKGGGQYQVIVGNDVEKVYDLLIEMLGFSDGGSDDKKNQHIGTRLIDIISSIFTPILPVITASGMLKAVLALCTAFKWVDPATSTVYQVINFMADAAFYFLPIFLAISASKKFKCNTYLAAMLGGVLLHPNFIAMVTAAKESGNAIKFAFLPIYNASYASTVIPIILTVWFMSYIECYAKKYSPKMIAFFIVPLITVLITGLVALVILGPVGYVIGNYIASGVMFLDRTAGWLVPTLLGACFPLLVMTGTHYGIIPIGANNIMTLGYDAMIGPGNLPSNIAQGGAALAVGIKTKKSDIKQLAFSSGITAVCGITEPALFGINVRFKTPLYAAMAGGGAGGLFIGLMGVRRFASGSPGLLTLPVYIGDKGLTNIINACIGCGIAFIVSFIISYLLFKEQKSIVTTQETEQAASVQTAVNKQSVTTIMAPVSGELVPIKQVKDDVFSMEMIGKGCAIIPDDKLFVSPIKGSVTALYKTNHAIGIKSDQGVEVLIHIGLDTVKLDGQFFCAQIKVGDQVDIGTPLMIVDLDAIKAAGYDIITPIVITNAADYTEVLPITPTIVSREQVILKVIR</sequence>
<evidence type="ECO:0000256" key="7">
    <source>
        <dbReference type="ARBA" id="ARBA00022692"/>
    </source>
</evidence>
<feature type="domain" description="PTS EIIB type-1" evidence="19">
    <location>
        <begin position="4"/>
        <end position="86"/>
    </location>
</feature>
<evidence type="ECO:0000256" key="13">
    <source>
        <dbReference type="ARBA" id="ARBA00048931"/>
    </source>
</evidence>
<evidence type="ECO:0000256" key="8">
    <source>
        <dbReference type="ARBA" id="ARBA00022777"/>
    </source>
</evidence>
<evidence type="ECO:0000256" key="10">
    <source>
        <dbReference type="ARBA" id="ARBA00023136"/>
    </source>
</evidence>
<evidence type="ECO:0000256" key="15">
    <source>
        <dbReference type="ARBA" id="ARBA00081008"/>
    </source>
</evidence>
<dbReference type="InterPro" id="IPR001996">
    <property type="entry name" value="PTS_IIB_1"/>
</dbReference>
<dbReference type="EC" id="2.7.1.211" evidence="11"/>
<evidence type="ECO:0000259" key="18">
    <source>
        <dbReference type="PROSITE" id="PS51093"/>
    </source>
</evidence>
<feature type="transmembrane region" description="Helical" evidence="17">
    <location>
        <begin position="140"/>
        <end position="161"/>
    </location>
</feature>
<comment type="catalytic activity">
    <reaction evidence="13">
        <text>N(pros)-phospho-L-histidyl-[protein](out) + sucrose = sucrose 6(G)-phosphate(in) + L-histidyl-[protein]</text>
        <dbReference type="Rhea" id="RHEA:49236"/>
        <dbReference type="Rhea" id="RHEA-COMP:9745"/>
        <dbReference type="Rhea" id="RHEA-COMP:9746"/>
        <dbReference type="ChEBI" id="CHEBI:17992"/>
        <dbReference type="ChEBI" id="CHEBI:29979"/>
        <dbReference type="ChEBI" id="CHEBI:64837"/>
        <dbReference type="ChEBI" id="CHEBI:91002"/>
        <dbReference type="EC" id="2.7.1.211"/>
    </reaction>
</comment>
<evidence type="ECO:0000256" key="4">
    <source>
        <dbReference type="ARBA" id="ARBA00022597"/>
    </source>
</evidence>
<feature type="transmembrane region" description="Helical" evidence="17">
    <location>
        <begin position="205"/>
        <end position="229"/>
    </location>
</feature>
<dbReference type="FunFam" id="3.30.1360.60:FF:000001">
    <property type="entry name" value="PTS system glucose-specific IIBC component PtsG"/>
    <property type="match status" value="1"/>
</dbReference>
<dbReference type="NCBIfam" id="TIGR00830">
    <property type="entry name" value="PTBA"/>
    <property type="match status" value="1"/>
</dbReference>
<comment type="subcellular location">
    <subcellularLocation>
        <location evidence="1">Cell membrane</location>
        <topology evidence="1">Multi-pass membrane protein</topology>
    </subcellularLocation>
</comment>
<dbReference type="InterPro" id="IPR011297">
    <property type="entry name" value="PTS_IIABC_b_glu"/>
</dbReference>
<evidence type="ECO:0000256" key="9">
    <source>
        <dbReference type="ARBA" id="ARBA00022989"/>
    </source>
</evidence>
<evidence type="ECO:0000313" key="21">
    <source>
        <dbReference type="EMBL" id="PCS07300.1"/>
    </source>
</evidence>
<evidence type="ECO:0000256" key="11">
    <source>
        <dbReference type="ARBA" id="ARBA00044053"/>
    </source>
</evidence>
<dbReference type="GO" id="GO:0090589">
    <property type="term" value="F:protein-phosphocysteine-trehalose phosphotransferase system transporter activity"/>
    <property type="evidence" value="ECO:0007669"/>
    <property type="project" value="TreeGrafter"/>
</dbReference>
<evidence type="ECO:0000259" key="19">
    <source>
        <dbReference type="PROSITE" id="PS51098"/>
    </source>
</evidence>
<dbReference type="GO" id="GO:0005886">
    <property type="term" value="C:plasma membrane"/>
    <property type="evidence" value="ECO:0007669"/>
    <property type="project" value="UniProtKB-SubCell"/>
</dbReference>
<evidence type="ECO:0000256" key="12">
    <source>
        <dbReference type="ARBA" id="ARBA00045139"/>
    </source>
</evidence>
<keyword evidence="10 17" id="KW-0472">Membrane</keyword>
<dbReference type="InterPro" id="IPR018113">
    <property type="entry name" value="PTrfase_EIIB_Cys"/>
</dbReference>
<keyword evidence="22" id="KW-1185">Reference proteome</keyword>
<evidence type="ECO:0000256" key="16">
    <source>
        <dbReference type="PROSITE-ProRule" id="PRU00421"/>
    </source>
</evidence>
<reference evidence="21 22" key="1">
    <citation type="submission" date="2014-12" db="EMBL/GenBank/DDBJ databases">
        <title>Draft genome sequences of 10 type strains of Lactococcus.</title>
        <authorList>
            <person name="Sun Z."/>
            <person name="Zhong Z."/>
            <person name="Liu W."/>
            <person name="Zhang W."/>
            <person name="Zhang H."/>
        </authorList>
    </citation>
    <scope>NUCLEOTIDE SEQUENCE [LARGE SCALE GENOMIC DNA]</scope>
    <source>
        <strain evidence="21 22">DSM 6634</strain>
    </source>
</reference>
<dbReference type="InterPro" id="IPR003352">
    <property type="entry name" value="PTS_EIIC"/>
</dbReference>
<dbReference type="InterPro" id="IPR050558">
    <property type="entry name" value="PTS_Sugar-Specific_Components"/>
</dbReference>
<comment type="caution">
    <text evidence="21">The sequence shown here is derived from an EMBL/GenBank/DDBJ whole genome shotgun (WGS) entry which is preliminary data.</text>
</comment>
<dbReference type="PROSITE" id="PS01035">
    <property type="entry name" value="PTS_EIIB_TYPE_1_CYS"/>
    <property type="match status" value="1"/>
</dbReference>
<dbReference type="Pfam" id="PF00358">
    <property type="entry name" value="PTS_EIIA_1"/>
    <property type="match status" value="1"/>
</dbReference>
<proteinExistence type="predicted"/>
<dbReference type="Gene3D" id="2.70.70.10">
    <property type="entry name" value="Glucose Permease (Domain IIA)"/>
    <property type="match status" value="1"/>
</dbReference>
<dbReference type="InterPro" id="IPR013013">
    <property type="entry name" value="PTS_EIIC_1"/>
</dbReference>
<dbReference type="Proteomes" id="UP000218282">
    <property type="component" value="Unassembled WGS sequence"/>
</dbReference>
<dbReference type="EMBL" id="JXJW01000007">
    <property type="protein sequence ID" value="PCS07300.1"/>
    <property type="molecule type" value="Genomic_DNA"/>
</dbReference>
<evidence type="ECO:0000256" key="3">
    <source>
        <dbReference type="ARBA" id="ARBA00022475"/>
    </source>
</evidence>
<dbReference type="PROSITE" id="PS00371">
    <property type="entry name" value="PTS_EIIA_TYPE_1_HIS"/>
    <property type="match status" value="1"/>
</dbReference>
<comment type="function">
    <text evidence="12">The phosphoenolpyruvate-dependent sugar phosphotransferase system (sugar PTS), a major carbohydrate active transport system, catalyzes the phosphorylation of incoming sugar substrates concomitantly with their translocation across the cell membrane. This system is involved in sucrose transport.</text>
</comment>
<dbReference type="PROSITE" id="PS51098">
    <property type="entry name" value="PTS_EIIB_TYPE_1"/>
    <property type="match status" value="1"/>
</dbReference>
<keyword evidence="7 17" id="KW-0812">Transmembrane</keyword>
<dbReference type="PANTHER" id="PTHR30175">
    <property type="entry name" value="PHOSPHOTRANSFERASE SYSTEM TRANSPORT PROTEIN"/>
    <property type="match status" value="1"/>
</dbReference>
<dbReference type="InterPro" id="IPR036878">
    <property type="entry name" value="Glu_permease_IIB"/>
</dbReference>
<dbReference type="SUPFAM" id="SSF55604">
    <property type="entry name" value="Glucose permease domain IIB"/>
    <property type="match status" value="1"/>
</dbReference>
<feature type="transmembrane region" description="Helical" evidence="17">
    <location>
        <begin position="241"/>
        <end position="274"/>
    </location>
</feature>
<dbReference type="PANTHER" id="PTHR30175:SF1">
    <property type="entry name" value="PTS SYSTEM ARBUTIN-, CELLOBIOSE-, AND SALICIN-SPECIFIC EIIBC COMPONENT-RELATED"/>
    <property type="match status" value="1"/>
</dbReference>
<feature type="transmembrane region" description="Helical" evidence="17">
    <location>
        <begin position="99"/>
        <end position="120"/>
    </location>
</feature>
<protein>
    <recommendedName>
        <fullName evidence="14">PTS system sucrose-specific EIIBCA component</fullName>
        <ecNumber evidence="11">2.7.1.211</ecNumber>
    </recommendedName>
    <alternativeName>
        <fullName evidence="15">EIIBCA-Scr</fullName>
    </alternativeName>
</protein>
<dbReference type="FunFam" id="2.70.70.10:FF:000001">
    <property type="entry name" value="PTS system glucose-specific IIA component"/>
    <property type="match status" value="1"/>
</dbReference>
<evidence type="ECO:0000256" key="6">
    <source>
        <dbReference type="ARBA" id="ARBA00022683"/>
    </source>
</evidence>
<accession>A0A2A5S1H4</accession>
<feature type="transmembrane region" description="Helical" evidence="17">
    <location>
        <begin position="173"/>
        <end position="193"/>
    </location>
</feature>
<dbReference type="CDD" id="cd00212">
    <property type="entry name" value="PTS_IIB_glc"/>
    <property type="match status" value="1"/>
</dbReference>
<feature type="transmembrane region" description="Helical" evidence="17">
    <location>
        <begin position="427"/>
        <end position="449"/>
    </location>
</feature>
<organism evidence="21 22">
    <name type="scientific">Pseudolactococcus piscium</name>
    <dbReference type="NCBI Taxonomy" id="1364"/>
    <lineage>
        <taxon>Bacteria</taxon>
        <taxon>Bacillati</taxon>
        <taxon>Bacillota</taxon>
        <taxon>Bacilli</taxon>
        <taxon>Lactobacillales</taxon>
        <taxon>Streptococcaceae</taxon>
        <taxon>Pseudolactococcus</taxon>
    </lineage>
</organism>
<feature type="domain" description="PTS EIIC type-1" evidence="20">
    <location>
        <begin position="101"/>
        <end position="460"/>
    </location>
</feature>
<dbReference type="AlphaFoldDB" id="A0A2A5S1H4"/>
<evidence type="ECO:0000256" key="17">
    <source>
        <dbReference type="SAM" id="Phobius"/>
    </source>
</evidence>
<evidence type="ECO:0000259" key="20">
    <source>
        <dbReference type="PROSITE" id="PS51103"/>
    </source>
</evidence>
<evidence type="ECO:0000256" key="14">
    <source>
        <dbReference type="ARBA" id="ARBA00074554"/>
    </source>
</evidence>
<dbReference type="RefSeq" id="WP_096814263.1">
    <property type="nucleotide sequence ID" value="NZ_JXJW01000007.1"/>
</dbReference>
<keyword evidence="2" id="KW-0813">Transport</keyword>
<dbReference type="GO" id="GO:0016301">
    <property type="term" value="F:kinase activity"/>
    <property type="evidence" value="ECO:0007669"/>
    <property type="project" value="UniProtKB-KW"/>
</dbReference>
<keyword evidence="6" id="KW-0598">Phosphotransferase system</keyword>
<dbReference type="Gene3D" id="3.30.1360.60">
    <property type="entry name" value="Glucose permease domain IIB"/>
    <property type="match status" value="1"/>
</dbReference>